<dbReference type="InParanoid" id="D8MAA3"/>
<dbReference type="Proteomes" id="UP000008312">
    <property type="component" value="Unassembled WGS sequence"/>
</dbReference>
<evidence type="ECO:0000313" key="2">
    <source>
        <dbReference type="EMBL" id="CBK24992.2"/>
    </source>
</evidence>
<keyword evidence="3" id="KW-1185">Reference proteome</keyword>
<organism evidence="2">
    <name type="scientific">Blastocystis hominis</name>
    <dbReference type="NCBI Taxonomy" id="12968"/>
    <lineage>
        <taxon>Eukaryota</taxon>
        <taxon>Sar</taxon>
        <taxon>Stramenopiles</taxon>
        <taxon>Bigyra</taxon>
        <taxon>Opalozoa</taxon>
        <taxon>Opalinata</taxon>
        <taxon>Blastocystidae</taxon>
        <taxon>Blastocystis</taxon>
    </lineage>
</organism>
<sequence>MIHLLEVCVKQTMRSIHYNNNYDMTILEIIRWLLLIGQKELDVGIFIRDFGFHFIYGRPRNGRPTDGSHSTIINIRRSEGICLHARLLLFVFIQQGNKLREALPIIPLLLTPFPRFHHLVGRYAVLPLSPVGVGRVSNTQQNVQVRLQDLRELPVHVLLLSSFPCFLPASRGTAPAPSSSPPSAAAPSPLAASARAGSGRS</sequence>
<name>D8MAA3_BLAHO</name>
<reference evidence="2" key="1">
    <citation type="submission" date="2010-02" db="EMBL/GenBank/DDBJ databases">
        <title>Sequencing and annotation of the Blastocystis hominis genome.</title>
        <authorList>
            <person name="Wincker P."/>
        </authorList>
    </citation>
    <scope>NUCLEOTIDE SEQUENCE</scope>
    <source>
        <strain evidence="2">Singapore isolate B</strain>
    </source>
</reference>
<dbReference type="EMBL" id="FN668689">
    <property type="protein sequence ID" value="CBK24992.2"/>
    <property type="molecule type" value="Genomic_DNA"/>
</dbReference>
<protein>
    <submittedName>
        <fullName evidence="2">Uncharacterized protein</fullName>
    </submittedName>
</protein>
<evidence type="ECO:0000313" key="3">
    <source>
        <dbReference type="Proteomes" id="UP000008312"/>
    </source>
</evidence>
<dbReference type="RefSeq" id="XP_012899040.1">
    <property type="nucleotide sequence ID" value="XM_013043586.1"/>
</dbReference>
<dbReference type="GeneID" id="24921658"/>
<feature type="region of interest" description="Disordered" evidence="1">
    <location>
        <begin position="171"/>
        <end position="201"/>
    </location>
</feature>
<accession>D8MAA3</accession>
<proteinExistence type="predicted"/>
<dbReference type="AlphaFoldDB" id="D8MAA3"/>
<gene>
    <name evidence="2" type="ORF">GSBLH_T00004645001</name>
</gene>
<evidence type="ECO:0000256" key="1">
    <source>
        <dbReference type="SAM" id="MobiDB-lite"/>
    </source>
</evidence>